<protein>
    <recommendedName>
        <fullName evidence="1">DUF4382 domain-containing protein</fullName>
    </recommendedName>
</protein>
<dbReference type="AlphaFoldDB" id="A0A3B0XRX3"/>
<evidence type="ECO:0000259" key="1">
    <source>
        <dbReference type="Pfam" id="PF14321"/>
    </source>
</evidence>
<dbReference type="PROSITE" id="PS51257">
    <property type="entry name" value="PROKAR_LIPOPROTEIN"/>
    <property type="match status" value="1"/>
</dbReference>
<feature type="non-terminal residue" evidence="2">
    <location>
        <position position="261"/>
    </location>
</feature>
<evidence type="ECO:0000313" key="2">
    <source>
        <dbReference type="EMBL" id="VAW71175.1"/>
    </source>
</evidence>
<sequence>MNPGKYNTLSLKRGLCILSLFTFMLLSVYGCSSGSDTTTAQGDSELVISLTDAEGDFLSYTVDVQSIKMLKSDGAKIETLALTTQLDFARYVEVSEFLTTATVPSGHYTGAQIVLDFSNALITVQDENGDAINATPQDVNGNPIGLLTLDLSFNGQSDFVIAPGIAAHITLDFDLDASNDVIINGSTATVIVRPVLIADTLLEKPKPHRLRGVLGRVDPVAESFDVIIRPFRHRFSDRFGQLNVQTTDKTSYEIDGVVYDS</sequence>
<accession>A0A3B0XRX3</accession>
<gene>
    <name evidence="2" type="ORF">MNBD_GAMMA10-310</name>
</gene>
<reference evidence="2" key="1">
    <citation type="submission" date="2018-06" db="EMBL/GenBank/DDBJ databases">
        <authorList>
            <person name="Zhirakovskaya E."/>
        </authorList>
    </citation>
    <scope>NUCLEOTIDE SEQUENCE</scope>
</reference>
<name>A0A3B0XRX3_9ZZZZ</name>
<feature type="domain" description="DUF4382" evidence="1">
    <location>
        <begin position="45"/>
        <end position="179"/>
    </location>
</feature>
<dbReference type="Pfam" id="PF14321">
    <property type="entry name" value="DUF4382"/>
    <property type="match status" value="1"/>
</dbReference>
<dbReference type="EMBL" id="UOFJ01000574">
    <property type="protein sequence ID" value="VAW71175.1"/>
    <property type="molecule type" value="Genomic_DNA"/>
</dbReference>
<organism evidence="2">
    <name type="scientific">hydrothermal vent metagenome</name>
    <dbReference type="NCBI Taxonomy" id="652676"/>
    <lineage>
        <taxon>unclassified sequences</taxon>
        <taxon>metagenomes</taxon>
        <taxon>ecological metagenomes</taxon>
    </lineage>
</organism>
<proteinExistence type="predicted"/>
<dbReference type="InterPro" id="IPR025491">
    <property type="entry name" value="DUF4382"/>
</dbReference>